<reference evidence="2 3" key="1">
    <citation type="journal article" date="2018" name="Cell">
        <title>The Chara Genome: Secondary Complexity and Implications for Plant Terrestrialization.</title>
        <authorList>
            <person name="Nishiyama T."/>
            <person name="Sakayama H."/>
            <person name="Vries J.D."/>
            <person name="Buschmann H."/>
            <person name="Saint-Marcoux D."/>
            <person name="Ullrich K.K."/>
            <person name="Haas F.B."/>
            <person name="Vanderstraeten L."/>
            <person name="Becker D."/>
            <person name="Lang D."/>
            <person name="Vosolsobe S."/>
            <person name="Rombauts S."/>
            <person name="Wilhelmsson P.K.I."/>
            <person name="Janitza P."/>
            <person name="Kern R."/>
            <person name="Heyl A."/>
            <person name="Rumpler F."/>
            <person name="Villalobos L.I.A.C."/>
            <person name="Clay J.M."/>
            <person name="Skokan R."/>
            <person name="Toyoda A."/>
            <person name="Suzuki Y."/>
            <person name="Kagoshima H."/>
            <person name="Schijlen E."/>
            <person name="Tajeshwar N."/>
            <person name="Catarino B."/>
            <person name="Hetherington A.J."/>
            <person name="Saltykova A."/>
            <person name="Bonnot C."/>
            <person name="Breuninger H."/>
            <person name="Symeonidi A."/>
            <person name="Radhakrishnan G.V."/>
            <person name="Van Nieuwerburgh F."/>
            <person name="Deforce D."/>
            <person name="Chang C."/>
            <person name="Karol K.G."/>
            <person name="Hedrich R."/>
            <person name="Ulvskov P."/>
            <person name="Glockner G."/>
            <person name="Delwiche C.F."/>
            <person name="Petrasek J."/>
            <person name="Van de Peer Y."/>
            <person name="Friml J."/>
            <person name="Beilby M."/>
            <person name="Dolan L."/>
            <person name="Kohara Y."/>
            <person name="Sugano S."/>
            <person name="Fujiyama A."/>
            <person name="Delaux P.-M."/>
            <person name="Quint M."/>
            <person name="TheiBen G."/>
            <person name="Hagemann M."/>
            <person name="Harholt J."/>
            <person name="Dunand C."/>
            <person name="Zachgo S."/>
            <person name="Langdale J."/>
            <person name="Maumus F."/>
            <person name="Straeten D.V.D."/>
            <person name="Gould S.B."/>
            <person name="Rensing S.A."/>
        </authorList>
    </citation>
    <scope>NUCLEOTIDE SEQUENCE [LARGE SCALE GENOMIC DNA]</scope>
    <source>
        <strain evidence="2 3">S276</strain>
    </source>
</reference>
<evidence type="ECO:0000313" key="2">
    <source>
        <dbReference type="EMBL" id="GBG74641.1"/>
    </source>
</evidence>
<sequence length="504" mass="58516">MDQPAQMGARSPPAAPDADLTEERVRVLIAQCYEEGNIPEDIPCEGVEVVGREAVFKVNPEFDRVKVAWLKERTVVVVFRDAAKDLPRKVKADLIRAYENGWSRDGIFEEPIQRGTIRFEGPNVLAYVARNQTISAWLINRREDEVSIFGVSYSMSFRQWMTRLEWREFRRVELESMLWVMALQVPLDAVVYTKAAVRRVIGAITKEYPPIRDRSKPELMNLKYDVDPQFRDRMVDRIWVRTDNGDMRELRMVCSSTLWCKRCRGYFHEEEDCTKGLVGRQGDWRRTEENQRPFTTVASMNFYEDTHQRNAAGSSNPLPGNYEQGNQSRNRYNDSHLDVATRHDGILTAARRSFGELIPFRLVLEISTQRFYVDWQDRKIKYTVALIDAYVSPDILQGLTDNGLRLLPISLFLQNRDEPLGDIKIDQEIPASFLAGLNEKLPPNKKLDSIFVRNEEERDRKRDDTVEAIRSTDRAWKKGATWGREQEFTEGDQNTPRARLSIEK</sequence>
<feature type="compositionally biased region" description="Polar residues" evidence="1">
    <location>
        <begin position="309"/>
        <end position="330"/>
    </location>
</feature>
<protein>
    <submittedName>
        <fullName evidence="2">Uncharacterized protein</fullName>
    </submittedName>
</protein>
<name>A0A388KX73_CHABU</name>
<dbReference type="AlphaFoldDB" id="A0A388KX73"/>
<proteinExistence type="predicted"/>
<dbReference type="EMBL" id="BFEA01000207">
    <property type="protein sequence ID" value="GBG74641.1"/>
    <property type="molecule type" value="Genomic_DNA"/>
</dbReference>
<evidence type="ECO:0000256" key="1">
    <source>
        <dbReference type="SAM" id="MobiDB-lite"/>
    </source>
</evidence>
<evidence type="ECO:0000313" key="3">
    <source>
        <dbReference type="Proteomes" id="UP000265515"/>
    </source>
</evidence>
<organism evidence="2 3">
    <name type="scientific">Chara braunii</name>
    <name type="common">Braun's stonewort</name>
    <dbReference type="NCBI Taxonomy" id="69332"/>
    <lineage>
        <taxon>Eukaryota</taxon>
        <taxon>Viridiplantae</taxon>
        <taxon>Streptophyta</taxon>
        <taxon>Charophyceae</taxon>
        <taxon>Charales</taxon>
        <taxon>Characeae</taxon>
        <taxon>Chara</taxon>
    </lineage>
</organism>
<gene>
    <name evidence="2" type="ORF">CBR_g19048</name>
</gene>
<keyword evidence="3" id="KW-1185">Reference proteome</keyword>
<dbReference type="Proteomes" id="UP000265515">
    <property type="component" value="Unassembled WGS sequence"/>
</dbReference>
<feature type="region of interest" description="Disordered" evidence="1">
    <location>
        <begin position="309"/>
        <end position="331"/>
    </location>
</feature>
<comment type="caution">
    <text evidence="2">The sequence shown here is derived from an EMBL/GenBank/DDBJ whole genome shotgun (WGS) entry which is preliminary data.</text>
</comment>
<feature type="region of interest" description="Disordered" evidence="1">
    <location>
        <begin position="479"/>
        <end position="504"/>
    </location>
</feature>
<dbReference type="Gramene" id="GBG74641">
    <property type="protein sequence ID" value="GBG74641"/>
    <property type="gene ID" value="CBR_g19048"/>
</dbReference>
<accession>A0A388KX73</accession>